<dbReference type="InterPro" id="IPR038287">
    <property type="entry name" value="Cse2_sf"/>
</dbReference>
<dbReference type="CDD" id="cd09731">
    <property type="entry name" value="Cse2_I-E"/>
    <property type="match status" value="1"/>
</dbReference>
<keyword evidence="2" id="KW-1185">Reference proteome</keyword>
<dbReference type="AlphaFoldDB" id="A0A077MCD3"/>
<dbReference type="EMBL" id="CAJC01000206">
    <property type="protein sequence ID" value="CCI54961.1"/>
    <property type="molecule type" value="Genomic_DNA"/>
</dbReference>
<sequence length="212" mass="23183">MAETTTATVEQQVGELVTTRVLALQTAAKSDHPGLSSRARADLAQLRQLNPGDSTTDVRSWQLTLSSVPPELQGRGDTPGVAERAIHSALVLYATHAQSAKGAVHVSGVRLGRAVRDFADRQKPEDPTEAAIVARFHSCAQAATYGQLIRHLRGLVTLLRSEQIPLDYGLLAQDLYRAQQTDGLRSVRLRWGRSFHSIKQTETPESENTDVR</sequence>
<comment type="caution">
    <text evidence="1">The sequence shown here is derived from an EMBL/GenBank/DDBJ whole genome shotgun (WGS) entry which is preliminary data.</text>
</comment>
<evidence type="ECO:0000313" key="2">
    <source>
        <dbReference type="Proteomes" id="UP000035720"/>
    </source>
</evidence>
<dbReference type="Gene3D" id="1.10.520.40">
    <property type="entry name" value="CRISPR-associated protein Cse2"/>
    <property type="match status" value="1"/>
</dbReference>
<evidence type="ECO:0000313" key="1">
    <source>
        <dbReference type="EMBL" id="CCI54961.1"/>
    </source>
</evidence>
<protein>
    <recommendedName>
        <fullName evidence="3">CRISPR-associated protein, Cse2 family</fullName>
    </recommendedName>
</protein>
<dbReference type="Proteomes" id="UP000035720">
    <property type="component" value="Unassembled WGS sequence"/>
</dbReference>
<organism evidence="1 2">
    <name type="scientific">Nostocoides jenkinsii Ben 74</name>
    <dbReference type="NCBI Taxonomy" id="1193518"/>
    <lineage>
        <taxon>Bacteria</taxon>
        <taxon>Bacillati</taxon>
        <taxon>Actinomycetota</taxon>
        <taxon>Actinomycetes</taxon>
        <taxon>Micrococcales</taxon>
        <taxon>Intrasporangiaceae</taxon>
        <taxon>Nostocoides</taxon>
    </lineage>
</organism>
<dbReference type="NCBIfam" id="TIGR02548">
    <property type="entry name" value="casB_cse2"/>
    <property type="match status" value="1"/>
</dbReference>
<name>A0A077MCD3_9MICO</name>
<dbReference type="InterPro" id="IPR013382">
    <property type="entry name" value="CRISPR-assoc_prot_Cse2"/>
</dbReference>
<accession>A0A077MCD3</accession>
<dbReference type="Pfam" id="PF09485">
    <property type="entry name" value="CRISPR_Cse2"/>
    <property type="match status" value="1"/>
</dbReference>
<gene>
    <name evidence="1" type="ORF">BN13_900007</name>
</gene>
<evidence type="ECO:0008006" key="3">
    <source>
        <dbReference type="Google" id="ProtNLM"/>
    </source>
</evidence>
<dbReference type="RefSeq" id="WP_048547654.1">
    <property type="nucleotide sequence ID" value="NZ_HF571038.1"/>
</dbReference>
<reference evidence="1 2" key="1">
    <citation type="journal article" date="2013" name="ISME J.">
        <title>A metabolic model for members of the genus Tetrasphaera involved in enhanced biological phosphorus removal.</title>
        <authorList>
            <person name="Kristiansen R."/>
            <person name="Nguyen H.T.T."/>
            <person name="Saunders A.M."/>
            <person name="Nielsen J.L."/>
            <person name="Wimmer R."/>
            <person name="Le V.Q."/>
            <person name="McIlroy S.J."/>
            <person name="Petrovski S."/>
            <person name="Seviour R.J."/>
            <person name="Calteau A."/>
            <person name="Nielsen K.L."/>
            <person name="Nielsen P.H."/>
        </authorList>
    </citation>
    <scope>NUCLEOTIDE SEQUENCE [LARGE SCALE GENOMIC DNA]</scope>
    <source>
        <strain evidence="1 2">Ben 74</strain>
    </source>
</reference>
<proteinExistence type="predicted"/>
<dbReference type="STRING" id="1193518.BN13_900007"/>